<dbReference type="Proteomes" id="UP000825890">
    <property type="component" value="Unassembled WGS sequence"/>
</dbReference>
<dbReference type="OrthoDB" id="3648886at2759"/>
<keyword evidence="2" id="KW-1185">Reference proteome</keyword>
<sequence>MTQTDVHDGIYARLATKSSQPINSSSASTLLTSIESAEMLAASMSEQLLHDVIGRLQLDELITIRVGPPNGENITVKVQQSLLEAVSEWFSRALYEERWLEGQTSTASFPQDDPSIWSFFIHWIFHRTLPSSLQDWRTIARCWIFGDRYFVPSFQNYCMARILLLLKTRDGSAPIAEDLPATKTLILNIPPHCALMRLLGEEVALAVFEGHLAMHDLTCFDGPDEFWTRFLKAQSKIEETSERAVTRAQRVGYYSVAARLREYMVAY</sequence>
<protein>
    <recommendedName>
        <fullName evidence="3">BTB domain-containing protein</fullName>
    </recommendedName>
</protein>
<evidence type="ECO:0008006" key="3">
    <source>
        <dbReference type="Google" id="ProtNLM"/>
    </source>
</evidence>
<dbReference type="InterPro" id="IPR011333">
    <property type="entry name" value="SKP1/BTB/POZ_sf"/>
</dbReference>
<gene>
    <name evidence="1" type="ORF">CKM354_000486500</name>
</gene>
<dbReference type="Gene3D" id="3.30.710.10">
    <property type="entry name" value="Potassium Channel Kv1.1, Chain A"/>
    <property type="match status" value="1"/>
</dbReference>
<accession>A0A9P3FGK1</accession>
<proteinExistence type="predicted"/>
<evidence type="ECO:0000313" key="1">
    <source>
        <dbReference type="EMBL" id="GIZ41565.1"/>
    </source>
</evidence>
<name>A0A9P3FGK1_9PEZI</name>
<dbReference type="EMBL" id="BOLY01000003">
    <property type="protein sequence ID" value="GIZ41565.1"/>
    <property type="molecule type" value="Genomic_DNA"/>
</dbReference>
<dbReference type="AlphaFoldDB" id="A0A9P3FGK1"/>
<comment type="caution">
    <text evidence="1">The sequence shown here is derived from an EMBL/GenBank/DDBJ whole genome shotgun (WGS) entry which is preliminary data.</text>
</comment>
<organism evidence="1 2">
    <name type="scientific">Cercospora kikuchii</name>
    <dbReference type="NCBI Taxonomy" id="84275"/>
    <lineage>
        <taxon>Eukaryota</taxon>
        <taxon>Fungi</taxon>
        <taxon>Dikarya</taxon>
        <taxon>Ascomycota</taxon>
        <taxon>Pezizomycotina</taxon>
        <taxon>Dothideomycetes</taxon>
        <taxon>Dothideomycetidae</taxon>
        <taxon>Mycosphaerellales</taxon>
        <taxon>Mycosphaerellaceae</taxon>
        <taxon>Cercospora</taxon>
    </lineage>
</organism>
<dbReference type="GeneID" id="68290440"/>
<reference evidence="1 2" key="1">
    <citation type="submission" date="2021-01" db="EMBL/GenBank/DDBJ databases">
        <title>Cercospora kikuchii MAFF 305040 whole genome shotgun sequence.</title>
        <authorList>
            <person name="Kashiwa T."/>
            <person name="Suzuki T."/>
        </authorList>
    </citation>
    <scope>NUCLEOTIDE SEQUENCE [LARGE SCALE GENOMIC DNA]</scope>
    <source>
        <strain evidence="1 2">MAFF 305040</strain>
    </source>
</reference>
<evidence type="ECO:0000313" key="2">
    <source>
        <dbReference type="Proteomes" id="UP000825890"/>
    </source>
</evidence>
<dbReference type="RefSeq" id="XP_044656052.1">
    <property type="nucleotide sequence ID" value="XM_044800117.1"/>
</dbReference>